<proteinExistence type="predicted"/>
<dbReference type="Proteomes" id="UP000293547">
    <property type="component" value="Unassembled WGS sequence"/>
</dbReference>
<organism evidence="1 2">
    <name type="scientific">Alternaria gaisen</name>
    <dbReference type="NCBI Taxonomy" id="167740"/>
    <lineage>
        <taxon>Eukaryota</taxon>
        <taxon>Fungi</taxon>
        <taxon>Dikarya</taxon>
        <taxon>Ascomycota</taxon>
        <taxon>Pezizomycotina</taxon>
        <taxon>Dothideomycetes</taxon>
        <taxon>Pleosporomycetidae</taxon>
        <taxon>Pleosporales</taxon>
        <taxon>Pleosporineae</taxon>
        <taxon>Pleosporaceae</taxon>
        <taxon>Alternaria</taxon>
        <taxon>Alternaria sect. Alternaria</taxon>
    </lineage>
</organism>
<protein>
    <submittedName>
        <fullName evidence="1">Uncharacterized protein</fullName>
    </submittedName>
</protein>
<reference evidence="1 2" key="1">
    <citation type="journal article" date="2019" name="bioRxiv">
        <title>Genomics, evolutionary history and diagnostics of the Alternaria alternata species group including apple and Asian pear pathotypes.</title>
        <authorList>
            <person name="Armitage A.D."/>
            <person name="Cockerton H.M."/>
            <person name="Sreenivasaprasad S."/>
            <person name="Woodhall J.W."/>
            <person name="Lane C.R."/>
            <person name="Harrison R.J."/>
            <person name="Clarkson J.P."/>
        </authorList>
    </citation>
    <scope>NUCLEOTIDE SEQUENCE [LARGE SCALE GENOMIC DNA]</scope>
    <source>
        <strain evidence="1 2">FERA 650</strain>
    </source>
</reference>
<comment type="caution">
    <text evidence="1">The sequence shown here is derived from an EMBL/GenBank/DDBJ whole genome shotgun (WGS) entry which is preliminary data.</text>
</comment>
<name>A0ACB6FHG0_9PLEO</name>
<accession>A0ACB6FHG0</accession>
<dbReference type="EMBL" id="PDWZ02000007">
    <property type="protein sequence ID" value="KAB2103871.1"/>
    <property type="molecule type" value="Genomic_DNA"/>
</dbReference>
<evidence type="ECO:0000313" key="2">
    <source>
        <dbReference type="Proteomes" id="UP000293547"/>
    </source>
</evidence>
<evidence type="ECO:0000313" key="1">
    <source>
        <dbReference type="EMBL" id="KAB2103871.1"/>
    </source>
</evidence>
<gene>
    <name evidence="1" type="ORF">AG0111_0g7678</name>
</gene>
<keyword evidence="2" id="KW-1185">Reference proteome</keyword>
<sequence length="61" mass="6482">MNLNTGLTGAADFGDDFVFGADSTLCAVSNYKKKLIIIRTGGQNIEILAGGIVCKYRWGLA</sequence>